<dbReference type="SUPFAM" id="SSF55797">
    <property type="entry name" value="PR-1-like"/>
    <property type="match status" value="1"/>
</dbReference>
<dbReference type="InterPro" id="IPR014044">
    <property type="entry name" value="CAP_dom"/>
</dbReference>
<dbReference type="OrthoDB" id="5874910at2759"/>
<sequence length="234" mass="26514">MTDALRDEYLRLHNFRRGLLAMGQIPRKDGKYLPKAANMWKMKYMCDLEQGAIQYASTCPTSSSEPSSRPGIGENLKTFPATRFTFDTAPKKSVTEWWKVIRDVNYFENVVVFRPFHDGAPISSFTQMGWAATNELGCSIVKCTANNVYVGVCRYRPSGNIVNNNVYQVGNPCSMNPGGASSYLHWCYTDTPKLLTMINRMEVTRKEKNPPNFLLDGFVTFVTRVIIMDQAYGQ</sequence>
<dbReference type="STRING" id="53326.A0A016TL46"/>
<evidence type="ECO:0000259" key="1">
    <source>
        <dbReference type="SMART" id="SM00198"/>
    </source>
</evidence>
<feature type="domain" description="SCP" evidence="1">
    <location>
        <begin position="4"/>
        <end position="163"/>
    </location>
</feature>
<dbReference type="InterPro" id="IPR035940">
    <property type="entry name" value="CAP_sf"/>
</dbReference>
<dbReference type="SMART" id="SM00198">
    <property type="entry name" value="SCP"/>
    <property type="match status" value="1"/>
</dbReference>
<dbReference type="Pfam" id="PF00188">
    <property type="entry name" value="CAP"/>
    <property type="match status" value="1"/>
</dbReference>
<dbReference type="CDD" id="cd05380">
    <property type="entry name" value="CAP_euk"/>
    <property type="match status" value="1"/>
</dbReference>
<accession>A0A016TL46</accession>
<dbReference type="PRINTS" id="PR00837">
    <property type="entry name" value="V5TPXLIKE"/>
</dbReference>
<keyword evidence="3" id="KW-1185">Reference proteome</keyword>
<comment type="caution">
    <text evidence="2">The sequence shown here is derived from an EMBL/GenBank/DDBJ whole genome shotgun (WGS) entry which is preliminary data.</text>
</comment>
<dbReference type="PANTHER" id="PTHR10334">
    <property type="entry name" value="CYSTEINE-RICH SECRETORY PROTEIN-RELATED"/>
    <property type="match status" value="1"/>
</dbReference>
<gene>
    <name evidence="2" type="primary">Acey_s0095.g2865</name>
    <name evidence="2" type="ORF">Y032_0095g2865</name>
</gene>
<proteinExistence type="predicted"/>
<evidence type="ECO:0000313" key="2">
    <source>
        <dbReference type="EMBL" id="EYC03308.1"/>
    </source>
</evidence>
<reference evidence="3" key="1">
    <citation type="journal article" date="2015" name="Nat. Genet.">
        <title>The genome and transcriptome of the zoonotic hookworm Ancylostoma ceylanicum identify infection-specific gene families.</title>
        <authorList>
            <person name="Schwarz E.M."/>
            <person name="Hu Y."/>
            <person name="Antoshechkin I."/>
            <person name="Miller M.M."/>
            <person name="Sternberg P.W."/>
            <person name="Aroian R.V."/>
        </authorList>
    </citation>
    <scope>NUCLEOTIDE SEQUENCE</scope>
    <source>
        <strain evidence="3">HY135</strain>
    </source>
</reference>
<organism evidence="2 3">
    <name type="scientific">Ancylostoma ceylanicum</name>
    <dbReference type="NCBI Taxonomy" id="53326"/>
    <lineage>
        <taxon>Eukaryota</taxon>
        <taxon>Metazoa</taxon>
        <taxon>Ecdysozoa</taxon>
        <taxon>Nematoda</taxon>
        <taxon>Chromadorea</taxon>
        <taxon>Rhabditida</taxon>
        <taxon>Rhabditina</taxon>
        <taxon>Rhabditomorpha</taxon>
        <taxon>Strongyloidea</taxon>
        <taxon>Ancylostomatidae</taxon>
        <taxon>Ancylostomatinae</taxon>
        <taxon>Ancylostoma</taxon>
    </lineage>
</organism>
<dbReference type="AlphaFoldDB" id="A0A016TL46"/>
<dbReference type="Proteomes" id="UP000024635">
    <property type="component" value="Unassembled WGS sequence"/>
</dbReference>
<evidence type="ECO:0000313" key="3">
    <source>
        <dbReference type="Proteomes" id="UP000024635"/>
    </source>
</evidence>
<dbReference type="Gene3D" id="3.40.33.10">
    <property type="entry name" value="CAP"/>
    <property type="match status" value="1"/>
</dbReference>
<dbReference type="InterPro" id="IPR001283">
    <property type="entry name" value="CRISP-related"/>
</dbReference>
<name>A0A016TL46_9BILA</name>
<dbReference type="EMBL" id="JARK01001431">
    <property type="protein sequence ID" value="EYC03308.1"/>
    <property type="molecule type" value="Genomic_DNA"/>
</dbReference>
<protein>
    <recommendedName>
        <fullName evidence="1">SCP domain-containing protein</fullName>
    </recommendedName>
</protein>